<comment type="caution">
    <text evidence="1">The sequence shown here is derived from an EMBL/GenBank/DDBJ whole genome shotgun (WGS) entry which is preliminary data.</text>
</comment>
<name>A0ACC2KYY6_PERAE</name>
<dbReference type="Proteomes" id="UP001234297">
    <property type="component" value="Chromosome 6"/>
</dbReference>
<protein>
    <submittedName>
        <fullName evidence="1">Uncharacterized protein</fullName>
    </submittedName>
</protein>
<proteinExistence type="predicted"/>
<keyword evidence="2" id="KW-1185">Reference proteome</keyword>
<sequence>MADLESSHEMPKIISFLSSLLQRVAESNDENRQFDQQKITVFHGLTRPTISIHSYLARIFKYANCSSSCFIVAYVYLDRFVQRQPSLPINSFNVHRLLITSVLVAAKFMDDMFYSNAYYAKVGGISTTEMNFLELDFLFGLSFHLNVTPNTFYTYSSYLQREMQLESSLNVTTIGKSLKLQRCFSEEESTPHKPQLAV</sequence>
<dbReference type="EMBL" id="CM056814">
    <property type="protein sequence ID" value="KAJ8626009.1"/>
    <property type="molecule type" value="Genomic_DNA"/>
</dbReference>
<evidence type="ECO:0000313" key="2">
    <source>
        <dbReference type="Proteomes" id="UP001234297"/>
    </source>
</evidence>
<evidence type="ECO:0000313" key="1">
    <source>
        <dbReference type="EMBL" id="KAJ8626009.1"/>
    </source>
</evidence>
<accession>A0ACC2KYY6</accession>
<gene>
    <name evidence="1" type="ORF">MRB53_019316</name>
</gene>
<reference evidence="1 2" key="1">
    <citation type="journal article" date="2022" name="Hortic Res">
        <title>A haplotype resolved chromosomal level avocado genome allows analysis of novel avocado genes.</title>
        <authorList>
            <person name="Nath O."/>
            <person name="Fletcher S.J."/>
            <person name="Hayward A."/>
            <person name="Shaw L.M."/>
            <person name="Masouleh A.K."/>
            <person name="Furtado A."/>
            <person name="Henry R.J."/>
            <person name="Mitter N."/>
        </authorList>
    </citation>
    <scope>NUCLEOTIDE SEQUENCE [LARGE SCALE GENOMIC DNA]</scope>
    <source>
        <strain evidence="2">cv. Hass</strain>
    </source>
</reference>
<organism evidence="1 2">
    <name type="scientific">Persea americana</name>
    <name type="common">Avocado</name>
    <dbReference type="NCBI Taxonomy" id="3435"/>
    <lineage>
        <taxon>Eukaryota</taxon>
        <taxon>Viridiplantae</taxon>
        <taxon>Streptophyta</taxon>
        <taxon>Embryophyta</taxon>
        <taxon>Tracheophyta</taxon>
        <taxon>Spermatophyta</taxon>
        <taxon>Magnoliopsida</taxon>
        <taxon>Magnoliidae</taxon>
        <taxon>Laurales</taxon>
        <taxon>Lauraceae</taxon>
        <taxon>Persea</taxon>
    </lineage>
</organism>